<feature type="binding site" evidence="3">
    <location>
        <position position="225"/>
    </location>
    <ligand>
        <name>Zn(2+)</name>
        <dbReference type="ChEBI" id="CHEBI:29105"/>
    </ligand>
</feature>
<keyword evidence="6" id="KW-1185">Reference proteome</keyword>
<dbReference type="InterPro" id="IPR036589">
    <property type="entry name" value="HCY_dom_sf"/>
</dbReference>
<keyword evidence="1 3" id="KW-0489">Methyltransferase</keyword>
<accession>A0ABT6N3U6</accession>
<dbReference type="PANTHER" id="PTHR11103">
    <property type="entry name" value="SLR1189 PROTEIN"/>
    <property type="match status" value="1"/>
</dbReference>
<sequence length="313" mass="34006">MAGFAPQREGVFYLTEGGQETEIQYRHGYDLPEFAMYPLLDNPAAMSDLKAMYGRVLDVAAEHGFIAMLSGLDYRGSPDWGERLGYSRDGLADALERSIDFLRDVARPYEGQVPGILIGGQVGPRGDAYSLNRTITADEAEEYHSFQLDVLAGVGVDFVWAATFNTIAEALGVARAAARIGVPLGVSFMLDGNHRLKSGPGLRDAIEAVDAQAGEARPDYYGINCSHPIEFEPALEPGDWIGRVRSLRPNASAKDKIELCSIGHLEEGDPVDLGQRIGALAERYPHIDIFGGCCGTWANHLDQIAGNVRRAPR</sequence>
<keyword evidence="3" id="KW-0479">Metal-binding</keyword>
<keyword evidence="2 3" id="KW-0808">Transferase</keyword>
<evidence type="ECO:0000313" key="5">
    <source>
        <dbReference type="EMBL" id="MDH7639439.1"/>
    </source>
</evidence>
<protein>
    <submittedName>
        <fullName evidence="5">Homocysteine S-methyltransferase family protein</fullName>
    </submittedName>
</protein>
<dbReference type="Pfam" id="PF02574">
    <property type="entry name" value="S-methyl_trans"/>
    <property type="match status" value="1"/>
</dbReference>
<organism evidence="5 6">
    <name type="scientific">Sphingomonas oryzagri</name>
    <dbReference type="NCBI Taxonomy" id="3042314"/>
    <lineage>
        <taxon>Bacteria</taxon>
        <taxon>Pseudomonadati</taxon>
        <taxon>Pseudomonadota</taxon>
        <taxon>Alphaproteobacteria</taxon>
        <taxon>Sphingomonadales</taxon>
        <taxon>Sphingomonadaceae</taxon>
        <taxon>Sphingomonas</taxon>
    </lineage>
</organism>
<evidence type="ECO:0000313" key="6">
    <source>
        <dbReference type="Proteomes" id="UP001160625"/>
    </source>
</evidence>
<evidence type="ECO:0000256" key="1">
    <source>
        <dbReference type="ARBA" id="ARBA00022603"/>
    </source>
</evidence>
<feature type="binding site" evidence="3">
    <location>
        <position position="293"/>
    </location>
    <ligand>
        <name>Zn(2+)</name>
        <dbReference type="ChEBI" id="CHEBI:29105"/>
    </ligand>
</feature>
<name>A0ABT6N3U6_9SPHN</name>
<dbReference type="PROSITE" id="PS50970">
    <property type="entry name" value="HCY"/>
    <property type="match status" value="1"/>
</dbReference>
<evidence type="ECO:0000256" key="2">
    <source>
        <dbReference type="ARBA" id="ARBA00022679"/>
    </source>
</evidence>
<dbReference type="InterPro" id="IPR003726">
    <property type="entry name" value="HCY_dom"/>
</dbReference>
<dbReference type="PANTHER" id="PTHR11103:SF18">
    <property type="entry name" value="SLR1189 PROTEIN"/>
    <property type="match status" value="1"/>
</dbReference>
<dbReference type="EMBL" id="JARYGZ010000001">
    <property type="protein sequence ID" value="MDH7639439.1"/>
    <property type="molecule type" value="Genomic_DNA"/>
</dbReference>
<keyword evidence="3" id="KW-0862">Zinc</keyword>
<evidence type="ECO:0000259" key="4">
    <source>
        <dbReference type="PROSITE" id="PS50970"/>
    </source>
</evidence>
<dbReference type="Gene3D" id="3.20.20.330">
    <property type="entry name" value="Homocysteine-binding-like domain"/>
    <property type="match status" value="1"/>
</dbReference>
<proteinExistence type="predicted"/>
<dbReference type="SUPFAM" id="SSF82282">
    <property type="entry name" value="Homocysteine S-methyltransferase"/>
    <property type="match status" value="1"/>
</dbReference>
<comment type="caution">
    <text evidence="5">The sequence shown here is derived from an EMBL/GenBank/DDBJ whole genome shotgun (WGS) entry which is preliminary data.</text>
</comment>
<gene>
    <name evidence="5" type="ORF">QGN17_11925</name>
</gene>
<dbReference type="RefSeq" id="WP_281044704.1">
    <property type="nucleotide sequence ID" value="NZ_JARYGZ010000001.1"/>
</dbReference>
<dbReference type="Proteomes" id="UP001160625">
    <property type="component" value="Unassembled WGS sequence"/>
</dbReference>
<evidence type="ECO:0000256" key="3">
    <source>
        <dbReference type="PROSITE-ProRule" id="PRU00333"/>
    </source>
</evidence>
<feature type="domain" description="Hcy-binding" evidence="4">
    <location>
        <begin position="1"/>
        <end position="308"/>
    </location>
</feature>
<feature type="binding site" evidence="3">
    <location>
        <position position="294"/>
    </location>
    <ligand>
        <name>Zn(2+)</name>
        <dbReference type="ChEBI" id="CHEBI:29105"/>
    </ligand>
</feature>
<reference evidence="5" key="1">
    <citation type="submission" date="2023-04" db="EMBL/GenBank/DDBJ databases">
        <title>Sphingomonas sp. MAHUQ-71 isolated from rice field.</title>
        <authorList>
            <person name="Huq M.A."/>
        </authorList>
    </citation>
    <scope>NUCLEOTIDE SEQUENCE</scope>
    <source>
        <strain evidence="5">MAHUQ-71</strain>
    </source>
</reference>
<comment type="cofactor">
    <cofactor evidence="3">
        <name>Zn(2+)</name>
        <dbReference type="ChEBI" id="CHEBI:29105"/>
    </cofactor>
</comment>